<evidence type="ECO:0000313" key="2">
    <source>
        <dbReference type="EMBL" id="SVA78771.1"/>
    </source>
</evidence>
<keyword evidence="1" id="KW-1133">Transmembrane helix</keyword>
<sequence length="102" mass="11339">MKGKWALRTTAIVIVAFGLPMIWSGAELALVGGTLYYLAAGILMTFSAVDLWRNERRGFFVFMAVLLLTLAWAVYEVGTDFWLVGSRIWLIGIIALWLSIPG</sequence>
<keyword evidence="1" id="KW-0812">Transmembrane</keyword>
<feature type="transmembrane region" description="Helical" evidence="1">
    <location>
        <begin position="35"/>
        <end position="52"/>
    </location>
</feature>
<dbReference type="AlphaFoldDB" id="A0A381YQ48"/>
<protein>
    <recommendedName>
        <fullName evidence="3">Quinoprotein glucose dehydrogenase</fullName>
    </recommendedName>
</protein>
<accession>A0A381YQ48</accession>
<feature type="transmembrane region" description="Helical" evidence="1">
    <location>
        <begin position="81"/>
        <end position="100"/>
    </location>
</feature>
<feature type="transmembrane region" description="Helical" evidence="1">
    <location>
        <begin position="5"/>
        <end position="23"/>
    </location>
</feature>
<evidence type="ECO:0008006" key="3">
    <source>
        <dbReference type="Google" id="ProtNLM"/>
    </source>
</evidence>
<feature type="non-terminal residue" evidence="2">
    <location>
        <position position="102"/>
    </location>
</feature>
<feature type="transmembrane region" description="Helical" evidence="1">
    <location>
        <begin position="59"/>
        <end position="75"/>
    </location>
</feature>
<reference evidence="2" key="1">
    <citation type="submission" date="2018-05" db="EMBL/GenBank/DDBJ databases">
        <authorList>
            <person name="Lanie J.A."/>
            <person name="Ng W.-L."/>
            <person name="Kazmierczak K.M."/>
            <person name="Andrzejewski T.M."/>
            <person name="Davidsen T.M."/>
            <person name="Wayne K.J."/>
            <person name="Tettelin H."/>
            <person name="Glass J.I."/>
            <person name="Rusch D."/>
            <person name="Podicherti R."/>
            <person name="Tsui H.-C.T."/>
            <person name="Winkler M.E."/>
        </authorList>
    </citation>
    <scope>NUCLEOTIDE SEQUENCE</scope>
</reference>
<gene>
    <name evidence="2" type="ORF">METZ01_LOCUS131625</name>
</gene>
<name>A0A381YQ48_9ZZZZ</name>
<evidence type="ECO:0000256" key="1">
    <source>
        <dbReference type="SAM" id="Phobius"/>
    </source>
</evidence>
<keyword evidence="1" id="KW-0472">Membrane</keyword>
<dbReference type="EMBL" id="UINC01018698">
    <property type="protein sequence ID" value="SVA78771.1"/>
    <property type="molecule type" value="Genomic_DNA"/>
</dbReference>
<organism evidence="2">
    <name type="scientific">marine metagenome</name>
    <dbReference type="NCBI Taxonomy" id="408172"/>
    <lineage>
        <taxon>unclassified sequences</taxon>
        <taxon>metagenomes</taxon>
        <taxon>ecological metagenomes</taxon>
    </lineage>
</organism>
<proteinExistence type="predicted"/>